<dbReference type="Pfam" id="PF05768">
    <property type="entry name" value="Glrx-like"/>
    <property type="match status" value="1"/>
</dbReference>
<name>A0A1X6X1G7_9MICO</name>
<proteinExistence type="predicted"/>
<accession>A0A1X6X1G7</accession>
<gene>
    <name evidence="1" type="ORF">FM110_08375</name>
</gene>
<organism evidence="1 2">
    <name type="scientific">Brachybacterium nesterenkovii</name>
    <dbReference type="NCBI Taxonomy" id="47847"/>
    <lineage>
        <taxon>Bacteria</taxon>
        <taxon>Bacillati</taxon>
        <taxon>Actinomycetota</taxon>
        <taxon>Actinomycetes</taxon>
        <taxon>Micrococcales</taxon>
        <taxon>Dermabacteraceae</taxon>
        <taxon>Brachybacterium</taxon>
    </lineage>
</organism>
<keyword evidence="2" id="KW-1185">Reference proteome</keyword>
<evidence type="ECO:0000313" key="1">
    <source>
        <dbReference type="EMBL" id="SLM92488.1"/>
    </source>
</evidence>
<dbReference type="InterPro" id="IPR036249">
    <property type="entry name" value="Thioredoxin-like_sf"/>
</dbReference>
<dbReference type="AlphaFoldDB" id="A0A1X6X1G7"/>
<reference evidence="1 2" key="1">
    <citation type="submission" date="2017-02" db="EMBL/GenBank/DDBJ databases">
        <authorList>
            <person name="Peterson S.W."/>
        </authorList>
    </citation>
    <scope>NUCLEOTIDE SEQUENCE [LARGE SCALE GENOMIC DNA]</scope>
    <source>
        <strain evidence="1 2">CIP104813</strain>
    </source>
</reference>
<dbReference type="EMBL" id="FWFG01000068">
    <property type="protein sequence ID" value="SLM92488.1"/>
    <property type="molecule type" value="Genomic_DNA"/>
</dbReference>
<evidence type="ECO:0000313" key="2">
    <source>
        <dbReference type="Proteomes" id="UP000195981"/>
    </source>
</evidence>
<dbReference type="Gene3D" id="3.40.30.10">
    <property type="entry name" value="Glutaredoxin"/>
    <property type="match status" value="1"/>
</dbReference>
<dbReference type="Proteomes" id="UP000195981">
    <property type="component" value="Unassembled WGS sequence"/>
</dbReference>
<protein>
    <submittedName>
        <fullName evidence="1">Putative redoxin</fullName>
    </submittedName>
</protein>
<sequence length="86" mass="9424">MQVLTRTGCHLCDEVLPVVRAEADRAGSAVELVDVDADVALREAWGEQVPVIVVDGRVHARYRVDAATLRKALKPGPRWRRLLPGG</sequence>
<dbReference type="InterPro" id="IPR008554">
    <property type="entry name" value="Glutaredoxin-like"/>
</dbReference>
<dbReference type="SUPFAM" id="SSF52833">
    <property type="entry name" value="Thioredoxin-like"/>
    <property type="match status" value="1"/>
</dbReference>